<gene>
    <name evidence="2" type="ORF">H4N64_35620</name>
</gene>
<dbReference type="SUPFAM" id="SSF52833">
    <property type="entry name" value="Thioredoxin-like"/>
    <property type="match status" value="1"/>
</dbReference>
<dbReference type="EMBL" id="JACMSF010000058">
    <property type="protein sequence ID" value="MBC2906762.1"/>
    <property type="molecule type" value="Genomic_DNA"/>
</dbReference>
<feature type="domain" description="Thioredoxin" evidence="1">
    <location>
        <begin position="52"/>
        <end position="183"/>
    </location>
</feature>
<name>A0A7X1JEQ7_9ACTN</name>
<dbReference type="PROSITE" id="PS51352">
    <property type="entry name" value="THIOREDOXIN_2"/>
    <property type="match status" value="1"/>
</dbReference>
<dbReference type="Gene3D" id="3.40.30.10">
    <property type="entry name" value="Glutaredoxin"/>
    <property type="match status" value="1"/>
</dbReference>
<keyword evidence="3" id="KW-1185">Reference proteome</keyword>
<dbReference type="Proteomes" id="UP000584670">
    <property type="component" value="Unassembled WGS sequence"/>
</dbReference>
<proteinExistence type="predicted"/>
<evidence type="ECO:0000259" key="1">
    <source>
        <dbReference type="PROSITE" id="PS51352"/>
    </source>
</evidence>
<sequence>MPYLIALLCFLGLLCLLNLIFTYGVILRLREHSEALAEGGGRRGSRVDGRPRPMGEVASDFTAITVKGQAVSRDSLPASAVVAFISPGCLPCEEAVPDLLKYATTVPDGQSRILVIVSGPTSESAAYVEQFADVADVVVEGPSGPVQSAFAVDGVPAFGVLGAGGTITVATRKVAELPTAVSA</sequence>
<reference evidence="2 3" key="1">
    <citation type="submission" date="2020-08" db="EMBL/GenBank/DDBJ databases">
        <title>Streptomyces sp. PSKA01 genome sequencing and assembly.</title>
        <authorList>
            <person name="Mandal S."/>
            <person name="Maiti P.K."/>
            <person name="Das P."/>
        </authorList>
    </citation>
    <scope>NUCLEOTIDE SEQUENCE [LARGE SCALE GENOMIC DNA]</scope>
    <source>
        <strain evidence="2 3">PSKA01</strain>
    </source>
</reference>
<comment type="caution">
    <text evidence="2">The sequence shown here is derived from an EMBL/GenBank/DDBJ whole genome shotgun (WGS) entry which is preliminary data.</text>
</comment>
<protein>
    <recommendedName>
        <fullName evidence="1">Thioredoxin domain-containing protein</fullName>
    </recommendedName>
</protein>
<dbReference type="RefSeq" id="WP_186286678.1">
    <property type="nucleotide sequence ID" value="NZ_JACMSF010000058.1"/>
</dbReference>
<dbReference type="AlphaFoldDB" id="A0A7X1JEQ7"/>
<dbReference type="InterPro" id="IPR036249">
    <property type="entry name" value="Thioredoxin-like_sf"/>
</dbReference>
<organism evidence="2 3">
    <name type="scientific">Streptomyces cupreus</name>
    <dbReference type="NCBI Taxonomy" id="2759956"/>
    <lineage>
        <taxon>Bacteria</taxon>
        <taxon>Bacillati</taxon>
        <taxon>Actinomycetota</taxon>
        <taxon>Actinomycetes</taxon>
        <taxon>Kitasatosporales</taxon>
        <taxon>Streptomycetaceae</taxon>
        <taxon>Streptomyces</taxon>
    </lineage>
</organism>
<evidence type="ECO:0000313" key="2">
    <source>
        <dbReference type="EMBL" id="MBC2906762.1"/>
    </source>
</evidence>
<accession>A0A7X1JEQ7</accession>
<evidence type="ECO:0000313" key="3">
    <source>
        <dbReference type="Proteomes" id="UP000584670"/>
    </source>
</evidence>
<dbReference type="InterPro" id="IPR013766">
    <property type="entry name" value="Thioredoxin_domain"/>
</dbReference>